<feature type="region of interest" description="Disordered" evidence="1">
    <location>
        <begin position="1"/>
        <end position="82"/>
    </location>
</feature>
<evidence type="ECO:0008006" key="4">
    <source>
        <dbReference type="Google" id="ProtNLM"/>
    </source>
</evidence>
<feature type="region of interest" description="Disordered" evidence="1">
    <location>
        <begin position="138"/>
        <end position="238"/>
    </location>
</feature>
<protein>
    <recommendedName>
        <fullName evidence="4">DUF3306 domain-containing protein</fullName>
    </recommendedName>
</protein>
<gene>
    <name evidence="2" type="ORF">SAMN04487955_10153</name>
</gene>
<evidence type="ECO:0000313" key="3">
    <source>
        <dbReference type="Proteomes" id="UP000198693"/>
    </source>
</evidence>
<dbReference type="AlphaFoldDB" id="A0A1I7EWU2"/>
<organism evidence="2 3">
    <name type="scientific">Halomonas korlensis</name>
    <dbReference type="NCBI Taxonomy" id="463301"/>
    <lineage>
        <taxon>Bacteria</taxon>
        <taxon>Pseudomonadati</taxon>
        <taxon>Pseudomonadota</taxon>
        <taxon>Gammaproteobacteria</taxon>
        <taxon>Oceanospirillales</taxon>
        <taxon>Halomonadaceae</taxon>
        <taxon>Halomonas</taxon>
    </lineage>
</organism>
<sequence>MSRLERWSRRKRGDDDTEEVAEASNVDTVTDDTRAAEAGDKLESVHQGGEADNVVEGAGESPAPGSLDATLPDPESLAPGSDIKAFLEPGVSSGLRRRALRRLFAGDKYGIRDGLDDYDHDYREILKPLASELAQRMRKWTAPVDPPPEELEREGLEREELEGKLRADEDSKDEALSPPAQPERPADQDEDQGEKQGEEQDGTPPGDESMVHVENRQLDDDSILDQGRGGNRHQSGQD</sequence>
<feature type="compositionally biased region" description="Basic and acidic residues" evidence="1">
    <location>
        <begin position="31"/>
        <end position="44"/>
    </location>
</feature>
<dbReference type="Pfam" id="PF11748">
    <property type="entry name" value="DUF3306"/>
    <property type="match status" value="1"/>
</dbReference>
<feature type="compositionally biased region" description="Basic and acidic residues" evidence="1">
    <location>
        <begin position="153"/>
        <end position="175"/>
    </location>
</feature>
<evidence type="ECO:0000313" key="2">
    <source>
        <dbReference type="EMBL" id="SFU28387.1"/>
    </source>
</evidence>
<keyword evidence="3" id="KW-1185">Reference proteome</keyword>
<accession>A0A1I7EWU2</accession>
<dbReference type="EMBL" id="FPBP01000001">
    <property type="protein sequence ID" value="SFU28387.1"/>
    <property type="molecule type" value="Genomic_DNA"/>
</dbReference>
<dbReference type="Proteomes" id="UP000198693">
    <property type="component" value="Unassembled WGS sequence"/>
</dbReference>
<evidence type="ECO:0000256" key="1">
    <source>
        <dbReference type="SAM" id="MobiDB-lite"/>
    </source>
</evidence>
<name>A0A1I7EWU2_9GAMM</name>
<reference evidence="3" key="1">
    <citation type="submission" date="2016-10" db="EMBL/GenBank/DDBJ databases">
        <authorList>
            <person name="Varghese N."/>
            <person name="Submissions S."/>
        </authorList>
    </citation>
    <scope>NUCLEOTIDE SEQUENCE [LARGE SCALE GENOMIC DNA]</scope>
    <source>
        <strain evidence="3">CGMCC 1.6981</strain>
    </source>
</reference>
<proteinExistence type="predicted"/>
<dbReference type="InterPro" id="IPR021735">
    <property type="entry name" value="DUF3306"/>
</dbReference>
<dbReference type="RefSeq" id="WP_089791750.1">
    <property type="nucleotide sequence ID" value="NZ_FPBP01000001.1"/>
</dbReference>
<dbReference type="STRING" id="463301.SAMN04487955_10153"/>
<feature type="compositionally biased region" description="Basic and acidic residues" evidence="1">
    <location>
        <begin position="209"/>
        <end position="219"/>
    </location>
</feature>